<gene>
    <name evidence="25" type="primary">Opn4b</name>
    <name evidence="25" type="ORF">GTO95_0018323</name>
</gene>
<dbReference type="PROSITE" id="PS50023">
    <property type="entry name" value="LIM_DOMAIN_2"/>
    <property type="match status" value="2"/>
</dbReference>
<evidence type="ECO:0000256" key="10">
    <source>
        <dbReference type="ARBA" id="ARBA00022989"/>
    </source>
</evidence>
<evidence type="ECO:0000256" key="20">
    <source>
        <dbReference type="RuleBase" id="RU004951"/>
    </source>
</evidence>
<comment type="caution">
    <text evidence="25">The sequence shown here is derived from an EMBL/GenBank/DDBJ whole genome shotgun (WGS) entry which is preliminary data.</text>
</comment>
<feature type="domain" description="LIM zinc-binding" evidence="22">
    <location>
        <begin position="1461"/>
        <end position="1520"/>
    </location>
</feature>
<dbReference type="PROSITE" id="PS00478">
    <property type="entry name" value="LIM_DOMAIN_1"/>
    <property type="match status" value="1"/>
</dbReference>
<dbReference type="InterPro" id="IPR050604">
    <property type="entry name" value="PDZ-LIM_domain"/>
</dbReference>
<comment type="subcellular location">
    <subcellularLocation>
        <location evidence="2">Cytoplasm</location>
    </subcellularLocation>
    <subcellularLocation>
        <location evidence="1 20">Membrane</location>
        <topology evidence="1 20">Multi-pass membrane protein</topology>
    </subcellularLocation>
</comment>
<feature type="transmembrane region" description="Helical" evidence="20">
    <location>
        <begin position="19"/>
        <end position="44"/>
    </location>
</feature>
<keyword evidence="3" id="KW-0963">Cytoplasm</keyword>
<evidence type="ECO:0000259" key="24">
    <source>
        <dbReference type="PROSITE" id="PS50262"/>
    </source>
</evidence>
<evidence type="ECO:0000256" key="21">
    <source>
        <dbReference type="SAM" id="MobiDB-lite"/>
    </source>
</evidence>
<keyword evidence="8 19" id="KW-0862">Zinc</keyword>
<evidence type="ECO:0000256" key="18">
    <source>
        <dbReference type="ARBA" id="ARBA00059157"/>
    </source>
</evidence>
<evidence type="ECO:0000256" key="12">
    <source>
        <dbReference type="ARBA" id="ARBA00023038"/>
    </source>
</evidence>
<feature type="domain" description="G-protein coupled receptors family 1 profile" evidence="24">
    <location>
        <begin position="35"/>
        <end position="296"/>
    </location>
</feature>
<comment type="similarity">
    <text evidence="20">Belongs to the G-protein coupled receptor 1 family. Opsin subfamily.</text>
</comment>
<feature type="transmembrane region" description="Helical" evidence="20">
    <location>
        <begin position="93"/>
        <end position="114"/>
    </location>
</feature>
<dbReference type="FunFam" id="2.30.42.10:FF:000381">
    <property type="match status" value="1"/>
</dbReference>
<evidence type="ECO:0000256" key="16">
    <source>
        <dbReference type="ARBA" id="ARBA00023170"/>
    </source>
</evidence>
<evidence type="ECO:0000256" key="9">
    <source>
        <dbReference type="ARBA" id="ARBA00022925"/>
    </source>
</evidence>
<dbReference type="GO" id="GO:0030036">
    <property type="term" value="P:actin cytoskeleton organization"/>
    <property type="evidence" value="ECO:0007669"/>
    <property type="project" value="TreeGrafter"/>
</dbReference>
<dbReference type="FunFam" id="1.20.1070.10:FF:000044">
    <property type="entry name" value="Opsin, ultraviolet-sensitive"/>
    <property type="match status" value="1"/>
</dbReference>
<dbReference type="GO" id="GO:0046872">
    <property type="term" value="F:metal ion binding"/>
    <property type="evidence" value="ECO:0007669"/>
    <property type="project" value="UniProtKB-KW"/>
</dbReference>
<evidence type="ECO:0000256" key="7">
    <source>
        <dbReference type="ARBA" id="ARBA00022723"/>
    </source>
</evidence>
<evidence type="ECO:0000256" key="15">
    <source>
        <dbReference type="ARBA" id="ARBA00023157"/>
    </source>
</evidence>
<dbReference type="Proteomes" id="UP000736164">
    <property type="component" value="Unassembled WGS sequence"/>
</dbReference>
<dbReference type="FunFam" id="2.10.110.10:FF:000010">
    <property type="entry name" value="PDZ and LIM domain protein 5"/>
    <property type="match status" value="1"/>
</dbReference>
<evidence type="ECO:0000259" key="22">
    <source>
        <dbReference type="PROSITE" id="PS50023"/>
    </source>
</evidence>
<keyword evidence="10 20" id="KW-1133">Transmembrane helix</keyword>
<dbReference type="GO" id="GO:0031941">
    <property type="term" value="C:filamentous actin"/>
    <property type="evidence" value="ECO:0007669"/>
    <property type="project" value="TreeGrafter"/>
</dbReference>
<dbReference type="InterPro" id="IPR000276">
    <property type="entry name" value="GPCR_Rhodpsn"/>
</dbReference>
<keyword evidence="9 20" id="KW-0681">Retinal protein</keyword>
<dbReference type="PROSITE" id="PS00238">
    <property type="entry name" value="OPSIN"/>
    <property type="match status" value="1"/>
</dbReference>
<dbReference type="PROSITE" id="PS50262">
    <property type="entry name" value="G_PROTEIN_RECEP_F1_2"/>
    <property type="match status" value="1"/>
</dbReference>
<organism evidence="25 26">
    <name type="scientific">Atractosteus spatula</name>
    <name type="common">Alligator gar</name>
    <name type="synonym">Lepisosteus spatula</name>
    <dbReference type="NCBI Taxonomy" id="7917"/>
    <lineage>
        <taxon>Eukaryota</taxon>
        <taxon>Metazoa</taxon>
        <taxon>Chordata</taxon>
        <taxon>Craniata</taxon>
        <taxon>Vertebrata</taxon>
        <taxon>Euteleostomi</taxon>
        <taxon>Actinopterygii</taxon>
        <taxon>Neopterygii</taxon>
        <taxon>Holostei</taxon>
        <taxon>Semionotiformes</taxon>
        <taxon>Lepisosteidae</taxon>
        <taxon>Atractosteus</taxon>
    </lineage>
</organism>
<feature type="non-terminal residue" evidence="25">
    <location>
        <position position="1580"/>
    </location>
</feature>
<dbReference type="InterPro" id="IPR017452">
    <property type="entry name" value="GPCR_Rhodpsn_7TM"/>
</dbReference>
<feature type="domain" description="PDZ" evidence="23">
    <location>
        <begin position="496"/>
        <end position="593"/>
    </location>
</feature>
<dbReference type="EMBL" id="JAAWVO010051410">
    <property type="protein sequence ID" value="MBN3320401.1"/>
    <property type="molecule type" value="Genomic_DNA"/>
</dbReference>
<feature type="transmembrane region" description="Helical" evidence="20">
    <location>
        <begin position="56"/>
        <end position="77"/>
    </location>
</feature>
<dbReference type="Pfam" id="PF15936">
    <property type="entry name" value="DUF4749"/>
    <property type="match status" value="1"/>
</dbReference>
<keyword evidence="26" id="KW-1185">Reference proteome</keyword>
<reference evidence="25" key="1">
    <citation type="journal article" date="2021" name="Cell">
        <title>Tracing the genetic footprints of vertebrate landing in non-teleost ray-finned fishes.</title>
        <authorList>
            <person name="Bi X."/>
            <person name="Wang K."/>
            <person name="Yang L."/>
            <person name="Pan H."/>
            <person name="Jiang H."/>
            <person name="Wei Q."/>
            <person name="Fang M."/>
            <person name="Yu H."/>
            <person name="Zhu C."/>
            <person name="Cai Y."/>
            <person name="He Y."/>
            <person name="Gan X."/>
            <person name="Zeng H."/>
            <person name="Yu D."/>
            <person name="Zhu Y."/>
            <person name="Jiang H."/>
            <person name="Qiu Q."/>
            <person name="Yang H."/>
            <person name="Zhang Y.E."/>
            <person name="Wang W."/>
            <person name="Zhu M."/>
            <person name="He S."/>
            <person name="Zhang G."/>
        </authorList>
    </citation>
    <scope>NUCLEOTIDE SEQUENCE</scope>
    <source>
        <strain evidence="25">Allg_001</strain>
    </source>
</reference>
<dbReference type="GO" id="GO:0061061">
    <property type="term" value="P:muscle structure development"/>
    <property type="evidence" value="ECO:0007669"/>
    <property type="project" value="TreeGrafter"/>
</dbReference>
<dbReference type="GO" id="GO:0003779">
    <property type="term" value="F:actin binding"/>
    <property type="evidence" value="ECO:0007669"/>
    <property type="project" value="TreeGrafter"/>
</dbReference>
<comment type="caution">
    <text evidence="20">Lacks conserved residue(s) required for the propagation of feature annotation.</text>
</comment>
<dbReference type="SMART" id="SM00228">
    <property type="entry name" value="PDZ"/>
    <property type="match status" value="1"/>
</dbReference>
<dbReference type="GO" id="GO:0001725">
    <property type="term" value="C:stress fiber"/>
    <property type="evidence" value="ECO:0007669"/>
    <property type="project" value="TreeGrafter"/>
</dbReference>
<dbReference type="InterPro" id="IPR001478">
    <property type="entry name" value="PDZ"/>
</dbReference>
<evidence type="ECO:0000256" key="3">
    <source>
        <dbReference type="ARBA" id="ARBA00022490"/>
    </source>
</evidence>
<dbReference type="GO" id="GO:0005912">
    <property type="term" value="C:adherens junction"/>
    <property type="evidence" value="ECO:0007669"/>
    <property type="project" value="TreeGrafter"/>
</dbReference>
<name>A0A8J7NZ80_ATRSP</name>
<dbReference type="CDD" id="cd09459">
    <property type="entry name" value="LIM3_ENH"/>
    <property type="match status" value="1"/>
</dbReference>
<dbReference type="GO" id="GO:0004930">
    <property type="term" value="F:G protein-coupled receptor activity"/>
    <property type="evidence" value="ECO:0007669"/>
    <property type="project" value="UniProtKB-KW"/>
</dbReference>
<evidence type="ECO:0000256" key="14">
    <source>
        <dbReference type="ARBA" id="ARBA00023136"/>
    </source>
</evidence>
<keyword evidence="15" id="KW-1015">Disulfide bond</keyword>
<keyword evidence="4 20" id="KW-0600">Photoreceptor protein</keyword>
<dbReference type="Pfam" id="PF00001">
    <property type="entry name" value="7tm_1"/>
    <property type="match status" value="1"/>
</dbReference>
<dbReference type="InterPro" id="IPR027430">
    <property type="entry name" value="Retinal_BS"/>
</dbReference>
<dbReference type="InterPro" id="IPR001760">
    <property type="entry name" value="Opsin"/>
</dbReference>
<comment type="function">
    <text evidence="18">Photoreceptor implicated in non-image-forming responses to light.</text>
</comment>
<feature type="compositionally biased region" description="Low complexity" evidence="21">
    <location>
        <begin position="1261"/>
        <end position="1277"/>
    </location>
</feature>
<dbReference type="PRINTS" id="PR00237">
    <property type="entry name" value="GPCRRHODOPSN"/>
</dbReference>
<evidence type="ECO:0000256" key="17">
    <source>
        <dbReference type="ARBA" id="ARBA00023224"/>
    </source>
</evidence>
<dbReference type="PRINTS" id="PR00238">
    <property type="entry name" value="OPSIN"/>
</dbReference>
<evidence type="ECO:0000256" key="2">
    <source>
        <dbReference type="ARBA" id="ARBA00004496"/>
    </source>
</evidence>
<dbReference type="GO" id="GO:0007601">
    <property type="term" value="P:visual perception"/>
    <property type="evidence" value="ECO:0007669"/>
    <property type="project" value="InterPro"/>
</dbReference>
<keyword evidence="14 20" id="KW-0472">Membrane</keyword>
<evidence type="ECO:0000259" key="23">
    <source>
        <dbReference type="PROSITE" id="PS50106"/>
    </source>
</evidence>
<dbReference type="Gene3D" id="1.20.1070.10">
    <property type="entry name" value="Rhodopsin 7-helix transmembrane proteins"/>
    <property type="match status" value="1"/>
</dbReference>
<feature type="region of interest" description="Disordered" evidence="21">
    <location>
        <begin position="652"/>
        <end position="691"/>
    </location>
</feature>
<evidence type="ECO:0000256" key="1">
    <source>
        <dbReference type="ARBA" id="ARBA00004141"/>
    </source>
</evidence>
<feature type="transmembrane region" description="Helical" evidence="20">
    <location>
        <begin position="183"/>
        <end position="210"/>
    </location>
</feature>
<feature type="transmembrane region" description="Helical" evidence="20">
    <location>
        <begin position="243"/>
        <end position="267"/>
    </location>
</feature>
<keyword evidence="6 20" id="KW-0812">Transmembrane</keyword>
<dbReference type="PROSITE" id="PS50106">
    <property type="entry name" value="PDZ"/>
    <property type="match status" value="1"/>
</dbReference>
<evidence type="ECO:0000256" key="5">
    <source>
        <dbReference type="ARBA" id="ARBA00022606"/>
    </source>
</evidence>
<dbReference type="Gene3D" id="2.30.42.10">
    <property type="match status" value="1"/>
</dbReference>
<dbReference type="CDD" id="cd15336">
    <property type="entry name" value="7tmA_Melanopsin"/>
    <property type="match status" value="1"/>
</dbReference>
<dbReference type="PANTHER" id="PTHR24214:SF32">
    <property type="entry name" value="PDZ AND LIM DOMAIN PROTEIN 5"/>
    <property type="match status" value="1"/>
</dbReference>
<evidence type="ECO:0000256" key="19">
    <source>
        <dbReference type="PROSITE-ProRule" id="PRU00125"/>
    </source>
</evidence>
<evidence type="ECO:0000256" key="13">
    <source>
        <dbReference type="ARBA" id="ARBA00023040"/>
    </source>
</evidence>
<accession>A0A8J7NZ80</accession>
<keyword evidence="12 19" id="KW-0440">LIM domain</keyword>
<feature type="compositionally biased region" description="Low complexity" evidence="21">
    <location>
        <begin position="654"/>
        <end position="686"/>
    </location>
</feature>
<dbReference type="GO" id="GO:0007507">
    <property type="term" value="P:heart development"/>
    <property type="evidence" value="ECO:0007669"/>
    <property type="project" value="TreeGrafter"/>
</dbReference>
<dbReference type="SUPFAM" id="SSF81321">
    <property type="entry name" value="Family A G protein-coupled receptor-like"/>
    <property type="match status" value="1"/>
</dbReference>
<dbReference type="GO" id="GO:0030018">
    <property type="term" value="C:Z disc"/>
    <property type="evidence" value="ECO:0007669"/>
    <property type="project" value="TreeGrafter"/>
</dbReference>
<feature type="domain" description="LIM zinc-binding" evidence="22">
    <location>
        <begin position="1521"/>
        <end position="1580"/>
    </location>
</feature>
<dbReference type="SMART" id="SM01381">
    <property type="entry name" value="7TM_GPCR_Srsx"/>
    <property type="match status" value="1"/>
</dbReference>
<evidence type="ECO:0000256" key="6">
    <source>
        <dbReference type="ARBA" id="ARBA00022692"/>
    </source>
</evidence>
<evidence type="ECO:0000313" key="25">
    <source>
        <dbReference type="EMBL" id="MBN3320401.1"/>
    </source>
</evidence>
<dbReference type="GO" id="GO:0009881">
    <property type="term" value="F:photoreceptor activity"/>
    <property type="evidence" value="ECO:0007669"/>
    <property type="project" value="UniProtKB-KW"/>
</dbReference>
<keyword evidence="13 20" id="KW-0297">G-protein coupled receptor</keyword>
<feature type="transmembrane region" description="Helical" evidence="20">
    <location>
        <begin position="135"/>
        <end position="157"/>
    </location>
</feature>
<feature type="region of interest" description="Disordered" evidence="21">
    <location>
        <begin position="591"/>
        <end position="619"/>
    </location>
</feature>
<dbReference type="GO" id="GO:0051371">
    <property type="term" value="F:muscle alpha-actinin binding"/>
    <property type="evidence" value="ECO:0007669"/>
    <property type="project" value="TreeGrafter"/>
</dbReference>
<evidence type="ECO:0000256" key="11">
    <source>
        <dbReference type="ARBA" id="ARBA00022991"/>
    </source>
</evidence>
<dbReference type="Gene3D" id="2.10.110.10">
    <property type="entry name" value="Cysteine Rich Protein"/>
    <property type="match status" value="2"/>
</dbReference>
<protein>
    <submittedName>
        <fullName evidence="25">OPN4B protein</fullName>
    </submittedName>
</protein>
<dbReference type="SUPFAM" id="SSF50156">
    <property type="entry name" value="PDZ domain-like"/>
    <property type="match status" value="1"/>
</dbReference>
<keyword evidence="16 20" id="KW-0675">Receptor</keyword>
<dbReference type="FunFam" id="2.10.110.10:FF:000020">
    <property type="entry name" value="PDZ and LIM domain protein 5"/>
    <property type="match status" value="1"/>
</dbReference>
<keyword evidence="17 20" id="KW-0807">Transducer</keyword>
<dbReference type="PANTHER" id="PTHR24214">
    <property type="entry name" value="PDZ AND LIM DOMAIN PROTEIN ZASP"/>
    <property type="match status" value="1"/>
</dbReference>
<evidence type="ECO:0000256" key="8">
    <source>
        <dbReference type="ARBA" id="ARBA00022833"/>
    </source>
</evidence>
<dbReference type="InterPro" id="IPR001781">
    <property type="entry name" value="Znf_LIM"/>
</dbReference>
<dbReference type="GO" id="GO:0007602">
    <property type="term" value="P:phototransduction"/>
    <property type="evidence" value="ECO:0007669"/>
    <property type="project" value="UniProtKB-KW"/>
</dbReference>
<keyword evidence="5 20" id="KW-0716">Sensory transduction</keyword>
<dbReference type="GO" id="GO:0016020">
    <property type="term" value="C:membrane"/>
    <property type="evidence" value="ECO:0007669"/>
    <property type="project" value="UniProtKB-SubCell"/>
</dbReference>
<dbReference type="Pfam" id="PF00412">
    <property type="entry name" value="LIM"/>
    <property type="match status" value="2"/>
</dbReference>
<keyword evidence="7 19" id="KW-0479">Metal-binding</keyword>
<evidence type="ECO:0000313" key="26">
    <source>
        <dbReference type="Proteomes" id="UP000736164"/>
    </source>
</evidence>
<evidence type="ECO:0000256" key="4">
    <source>
        <dbReference type="ARBA" id="ARBA00022543"/>
    </source>
</evidence>
<dbReference type="InterPro" id="IPR036034">
    <property type="entry name" value="PDZ_sf"/>
</dbReference>
<proteinExistence type="inferred from homology"/>
<dbReference type="InterPro" id="IPR031847">
    <property type="entry name" value="PDLI1-4/Zasp-like_mid"/>
</dbReference>
<feature type="non-terminal residue" evidence="25">
    <location>
        <position position="1"/>
    </location>
</feature>
<feature type="region of interest" description="Disordered" evidence="21">
    <location>
        <begin position="1261"/>
        <end position="1324"/>
    </location>
</feature>
<keyword evidence="11 20" id="KW-0157">Chromophore</keyword>
<dbReference type="Pfam" id="PF00595">
    <property type="entry name" value="PDZ"/>
    <property type="match status" value="1"/>
</dbReference>
<feature type="region of interest" description="Disordered" evidence="21">
    <location>
        <begin position="726"/>
        <end position="751"/>
    </location>
</feature>
<sequence length="1580" mass="171476">MEPHRSFVKKIDVPDQVHYIIACFVAVIGTIGVVGNLLVMYAFYSDKKLRTPPNYFIMNLAISDFLMSVSQSPIFFVNCLNKEWVFGELGCKLYAFCGALFGITSMITLLAISIDRYLVITKPLQSIQWTSKRRTSLVILLVWLYSLAWSLAPLVGWSSYVPEGLMTSCTWDYVTATPANRSYTLMLCCFVFFIPLLIISYCYVFMFIAIRSTSRDVEKLRTHMKKSALIQQSVKNEWKLAKIAFVVIIVFVLSWSPYACVTLIAWAGYADILNPYSKAVPAVIAKASAIYNPLIYAIIHSKYRRTLGETVPCLGFLIRPQCVSVSTSESSFRESVRSRLSTVSRNKLRRVSTMSSGDTVWSDVLLDPVPQKTHACKSRSFSNLSKERDGNQLLLRRKSKSCTTVVEEKEKLSVGKPLSIFEQELVSGSLNSASYPLLVTKRRREEYRLRRKSNCSETVSRGGAVNCQPDGDPDTQTKEAGFWIWERRARRAAIMSTTYSVSLAGPAPWGFRLQGGKDFNMPLTISRDSEKMDYEQACSWLTDGGKATKANIAVGDVVLSIDGISTESMNHLEAQNKIKSCTGSLNLTLQKASSVPKPAPAPASKEEPQQTIKPVPSAPSPLVAPSLAYNKTAKPFGAAAPKVASIPSAHSAFTPATSSTNPIPPSTAASAAPCPSSVKSPPSGVRVPPPAGARVTAPVTANVPPQPSVYNSPINLYSNDTACEVAEGQRRGLKDSQGSPSQHNGAPRKPAMDTDIEFYHVPSHGDASKKRLIEDTEDWHPRTGTSQSRSFRILAQITGTERLQEPETISAKKTNGHLSFSELNVDSGTWTLSVQSHVHVEEPSDVDRADPAFRLSNGLDGKMSSAGAHTQYAGTQTIEEPCLLSAPPAALLEVKASPVSGATSSLALENAADSSLSQKPAGLLLFSSPVRLQFLDNPLEALPKCAPHPPPVTQVLKGSRQIATLSRMLPVSNSVRDWLISSVNRHHAKLPKTVLSRHFLCYVTPRKQQNIKTPHTGIRASLVQICPGTSTSPASAGSTLASPAGGSKSSVSTQTCELSALCSAPGLLPSVSSAPSAPQRKELLSNPLEALPRRAPCPPPMNLSSQAHRAAATISAAVRTQARRGKTLKCQGKITRLLRTAFLTSSAVPQLLISVSFRAFPFLPVNALNFLFRLSGAVLSPSLLDALLITPVSRPPPLQRTKDKRRTTSALYLQKNKSSVANVTCLAFLLFTVFLSLSVSWHKSVSAALTLPPLSTVSLSASPLSSSEAPEPAQPSSHVTSAVKTMTKAPGSAPRPPPPSQGSVPAFKPSAAPGTAKSTSWQTSHAADDGSAAVTVPGLYWLLLLASSFPKATPNTGHVAPAFGHMTNSTPQAPVAPAAVCPASQPHPTDEDTLVQRAEHIPAGKRTPMCGHCNMVISPGFNIAVMTNPVPDVLFEYKYNVYSLWDFGLIRNKKTYLNERLHCLCCRCFVPQEIINALKQTWHVYCFLCAACQQPIRNNVFHLEDGEPYCDRDYYNLFGTSCHGCDFPIEAGDKFLEALGYTWHDTCFVCAVCCTSLEGQAFFSKKDKPLCKKHAHTVRI</sequence>
<dbReference type="SUPFAM" id="SSF57716">
    <property type="entry name" value="Glucocorticoid receptor-like (DNA-binding domain)"/>
    <property type="match status" value="1"/>
</dbReference>
<dbReference type="CDD" id="cd06753">
    <property type="entry name" value="PDZ_PDLIM-like"/>
    <property type="match status" value="1"/>
</dbReference>
<dbReference type="SMART" id="SM00132">
    <property type="entry name" value="LIM"/>
    <property type="match status" value="2"/>
</dbReference>
<dbReference type="PROSITE" id="PS00237">
    <property type="entry name" value="G_PROTEIN_RECEP_F1_1"/>
    <property type="match status" value="1"/>
</dbReference>